<protein>
    <recommendedName>
        <fullName evidence="18">Pesticin receptor</fullName>
    </recommendedName>
</protein>
<keyword evidence="6" id="KW-0408">Iron</keyword>
<feature type="domain" description="TonB-dependent receptor plug" evidence="15">
    <location>
        <begin position="49"/>
        <end position="157"/>
    </location>
</feature>
<dbReference type="InterPro" id="IPR036942">
    <property type="entry name" value="Beta-barrel_TonB_sf"/>
</dbReference>
<comment type="subcellular location">
    <subcellularLocation>
        <location evidence="1 11">Cell outer membrane</location>
        <topology evidence="1 11">Multi-pass membrane protein</topology>
    </subcellularLocation>
</comment>
<dbReference type="RefSeq" id="WP_008248837.1">
    <property type="nucleotide sequence ID" value="NZ_CP014544.1"/>
</dbReference>
<dbReference type="PANTHER" id="PTHR32552">
    <property type="entry name" value="FERRICHROME IRON RECEPTOR-RELATED"/>
    <property type="match status" value="1"/>
</dbReference>
<accession>A0A127M795</accession>
<evidence type="ECO:0000256" key="12">
    <source>
        <dbReference type="RuleBase" id="RU003357"/>
    </source>
</evidence>
<feature type="signal peptide" evidence="13">
    <location>
        <begin position="1"/>
        <end position="21"/>
    </location>
</feature>
<feature type="chain" id="PRO_5007275108" description="Pesticin receptor" evidence="13">
    <location>
        <begin position="22"/>
        <end position="787"/>
    </location>
</feature>
<dbReference type="STRING" id="1470434.AZF00_12535"/>
<dbReference type="InterPro" id="IPR039426">
    <property type="entry name" value="TonB-dep_rcpt-like"/>
</dbReference>
<evidence type="ECO:0000256" key="11">
    <source>
        <dbReference type="PROSITE-ProRule" id="PRU01360"/>
    </source>
</evidence>
<evidence type="ECO:0000259" key="15">
    <source>
        <dbReference type="Pfam" id="PF07715"/>
    </source>
</evidence>
<name>A0A127M795_9GAMM</name>
<dbReference type="PANTHER" id="PTHR32552:SF81">
    <property type="entry name" value="TONB-DEPENDENT OUTER MEMBRANE RECEPTOR"/>
    <property type="match status" value="1"/>
</dbReference>
<dbReference type="Pfam" id="PF07715">
    <property type="entry name" value="Plug"/>
    <property type="match status" value="1"/>
</dbReference>
<keyword evidence="2 11" id="KW-0813">Transport</keyword>
<evidence type="ECO:0000256" key="5">
    <source>
        <dbReference type="ARBA" id="ARBA00022692"/>
    </source>
</evidence>
<feature type="domain" description="TonB-dependent receptor-like beta-barrel" evidence="14">
    <location>
        <begin position="250"/>
        <end position="740"/>
    </location>
</feature>
<proteinExistence type="inferred from homology"/>
<dbReference type="Proteomes" id="UP000074119">
    <property type="component" value="Chromosome"/>
</dbReference>
<organism evidence="16 17">
    <name type="scientific">Zhongshania aliphaticivorans</name>
    <dbReference type="NCBI Taxonomy" id="1470434"/>
    <lineage>
        <taxon>Bacteria</taxon>
        <taxon>Pseudomonadati</taxon>
        <taxon>Pseudomonadota</taxon>
        <taxon>Gammaproteobacteria</taxon>
        <taxon>Cellvibrionales</taxon>
        <taxon>Spongiibacteraceae</taxon>
        <taxon>Zhongshania</taxon>
    </lineage>
</organism>
<keyword evidence="7" id="KW-0406">Ion transport</keyword>
<evidence type="ECO:0000313" key="16">
    <source>
        <dbReference type="EMBL" id="AMO69078.1"/>
    </source>
</evidence>
<dbReference type="AlphaFoldDB" id="A0A127M795"/>
<evidence type="ECO:0000256" key="4">
    <source>
        <dbReference type="ARBA" id="ARBA00022496"/>
    </source>
</evidence>
<evidence type="ECO:0000256" key="2">
    <source>
        <dbReference type="ARBA" id="ARBA00022448"/>
    </source>
</evidence>
<gene>
    <name evidence="16" type="ORF">AZF00_12535</name>
</gene>
<dbReference type="KEGG" id="zal:AZF00_12535"/>
<keyword evidence="4" id="KW-0410">Iron transport</keyword>
<keyword evidence="8 12" id="KW-0798">TonB box</keyword>
<dbReference type="InterPro" id="IPR012910">
    <property type="entry name" value="Plug_dom"/>
</dbReference>
<evidence type="ECO:0000313" key="17">
    <source>
        <dbReference type="Proteomes" id="UP000074119"/>
    </source>
</evidence>
<keyword evidence="10 11" id="KW-0998">Cell outer membrane</keyword>
<keyword evidence="3 11" id="KW-1134">Transmembrane beta strand</keyword>
<keyword evidence="5 11" id="KW-0812">Transmembrane</keyword>
<keyword evidence="13" id="KW-0732">Signal</keyword>
<dbReference type="GO" id="GO:0006826">
    <property type="term" value="P:iron ion transport"/>
    <property type="evidence" value="ECO:0007669"/>
    <property type="project" value="UniProtKB-KW"/>
</dbReference>
<comment type="similarity">
    <text evidence="11 12">Belongs to the TonB-dependent receptor family.</text>
</comment>
<evidence type="ECO:0000256" key="6">
    <source>
        <dbReference type="ARBA" id="ARBA00023004"/>
    </source>
</evidence>
<evidence type="ECO:0000256" key="13">
    <source>
        <dbReference type="SAM" id="SignalP"/>
    </source>
</evidence>
<evidence type="ECO:0000256" key="7">
    <source>
        <dbReference type="ARBA" id="ARBA00023065"/>
    </source>
</evidence>
<keyword evidence="9 11" id="KW-0472">Membrane</keyword>
<evidence type="ECO:0000256" key="9">
    <source>
        <dbReference type="ARBA" id="ARBA00023136"/>
    </source>
</evidence>
<dbReference type="SUPFAM" id="SSF56935">
    <property type="entry name" value="Porins"/>
    <property type="match status" value="1"/>
</dbReference>
<evidence type="ECO:0000256" key="3">
    <source>
        <dbReference type="ARBA" id="ARBA00022452"/>
    </source>
</evidence>
<dbReference type="PROSITE" id="PS52016">
    <property type="entry name" value="TONB_DEPENDENT_REC_3"/>
    <property type="match status" value="1"/>
</dbReference>
<dbReference type="Pfam" id="PF00593">
    <property type="entry name" value="TonB_dep_Rec_b-barrel"/>
    <property type="match status" value="1"/>
</dbReference>
<reference evidence="16 17" key="1">
    <citation type="submission" date="2015-12" db="EMBL/GenBank/DDBJ databases">
        <authorList>
            <person name="Shamseldin A."/>
            <person name="Moawad H."/>
            <person name="Abd El-Rahim W.M."/>
            <person name="Sadowsky M.J."/>
        </authorList>
    </citation>
    <scope>NUCLEOTIDE SEQUENCE [LARGE SCALE GENOMIC DNA]</scope>
    <source>
        <strain evidence="16 17">SM2</strain>
    </source>
</reference>
<evidence type="ECO:0000256" key="8">
    <source>
        <dbReference type="ARBA" id="ARBA00023077"/>
    </source>
</evidence>
<dbReference type="EMBL" id="CP014544">
    <property type="protein sequence ID" value="AMO69078.1"/>
    <property type="molecule type" value="Genomic_DNA"/>
</dbReference>
<evidence type="ECO:0000256" key="10">
    <source>
        <dbReference type="ARBA" id="ARBA00023237"/>
    </source>
</evidence>
<dbReference type="Gene3D" id="2.40.170.20">
    <property type="entry name" value="TonB-dependent receptor, beta-barrel domain"/>
    <property type="match status" value="1"/>
</dbReference>
<sequence length="787" mass="84863">MYKNKPSVSFSLRPLVFGISAALLGPAAATSAAQLEEVIVTAQKRAEDMQTVPVSVSALTADQLADIGFNDISDIAAQVPSLIVLTNISPLATTFRIRNIGNAGNIPNFEPATGLFIDGAFRSRSGIGMGDLVDVSSVEVLKGPQSTLHGKNVTAGVISVATQGPTENFEAMAEVSFGSDNLKQIKAYVSGPFSDSVAGRLSIVDTGRSELIENAAGPKSEGLNGYAIRGQLRMDFSDALYGRLIVGYADKDMNTTTGDVFLSDASRRILGNAGASLTIPNDPSDRLIEYSEGSGYIGDSNDIIFTLEYSGDGYSLTSISSYDDYDGLTILSDVEQASLLLADFNDRQAGESLSQEFRIASDTESPFSWLAGTFVFTNEFRRGDKDLPEFLAQQDIEEYGAALAGELITRGVLPINLSPLALPLLGVEGDRGDYDITQDTDSFGIFTKLDYEFSDAWKAALGLRYSYEKKAGVVIQTTELSALGCVPPLNTNLICLVTPDGNNFDDSQSFDAITGSISSSYFVNADTMFYGVISTGFKAGGFSLQNGTATDEMRPFGEEEVINFELGAKTEFLDRRARVNASVFHTEYKNFQNASFAGLVFIINNAELVTVDGIEVDSTIILTENMSTTINFAYIDTVFDSYDGGQCYYGREPDNDLGQCILDGEELASATKLKGNIAINWRYPFGSGDIYTRMDYAYSGAANASSALDPRFDQPASNTLNLRLGWRNSNIDVAFWGRNLTDEIDIDQVAPANIFTTIDTRVGSPVGSYQAFTSQPLSLGLTARYTY</sequence>
<dbReference type="GO" id="GO:0009279">
    <property type="term" value="C:cell outer membrane"/>
    <property type="evidence" value="ECO:0007669"/>
    <property type="project" value="UniProtKB-SubCell"/>
</dbReference>
<evidence type="ECO:0000256" key="1">
    <source>
        <dbReference type="ARBA" id="ARBA00004571"/>
    </source>
</evidence>
<evidence type="ECO:0000259" key="14">
    <source>
        <dbReference type="Pfam" id="PF00593"/>
    </source>
</evidence>
<evidence type="ECO:0008006" key="18">
    <source>
        <dbReference type="Google" id="ProtNLM"/>
    </source>
</evidence>
<dbReference type="InterPro" id="IPR000531">
    <property type="entry name" value="Beta-barrel_TonB"/>
</dbReference>